<accession>L2GV27</accession>
<evidence type="ECO:0000256" key="5">
    <source>
        <dbReference type="ARBA" id="ARBA00022679"/>
    </source>
</evidence>
<evidence type="ECO:0000256" key="9">
    <source>
        <dbReference type="ARBA" id="ARBA00023242"/>
    </source>
</evidence>
<evidence type="ECO:0000256" key="1">
    <source>
        <dbReference type="ARBA" id="ARBA00004123"/>
    </source>
</evidence>
<evidence type="ECO:0000256" key="4">
    <source>
        <dbReference type="ARBA" id="ARBA00022527"/>
    </source>
</evidence>
<dbReference type="PANTHER" id="PTHR24056:SF0">
    <property type="entry name" value="CYCLIN-DEPENDENT KINASE 7"/>
    <property type="match status" value="1"/>
</dbReference>
<dbReference type="OrthoDB" id="1732493at2759"/>
<evidence type="ECO:0000256" key="2">
    <source>
        <dbReference type="ARBA" id="ARBA00006485"/>
    </source>
</evidence>
<dbReference type="HOGENOM" id="CLU_000288_181_1_1"/>
<dbReference type="GO" id="GO:0006289">
    <property type="term" value="P:nucleotide-excision repair"/>
    <property type="evidence" value="ECO:0007669"/>
    <property type="project" value="EnsemblFungi"/>
</dbReference>
<evidence type="ECO:0000256" key="7">
    <source>
        <dbReference type="ARBA" id="ARBA00022777"/>
    </source>
</evidence>
<sequence length="358" mass="40517">MHSHADCTVFFTQRGSVVHPHDGCVGSKKVRFRASPMLSYIRQKKLGEGTYAVVYLAQMVESKGPHKILKDASGTKGVSMVAIKKIKHYSSTTGIDLSTIREIKNMQRIRSKYVLTLFEVFFHNNCVNMALEYAPYNLEEIVKNKKLVIMPSDIKAIMLMVMKGVYAIHRKFIVHRDLKPNNILLDANGIVKIADFGLSRDLSDNMTSYVVTRWYRAPELLYGARIYGFNVDMWSIGCIFAELFLRVPFFAGENDLNQLDVIFRALGTPTEHEWPGMSTLSNFVKLPSYPRVPLKTIFTGASDDAIELLEKMLVLEPQKRISSYNALKHAYFSNGDKPTLPKNLIMSLKTTTEESDGS</sequence>
<dbReference type="GO" id="GO:0016251">
    <property type="term" value="F:RNA polymerase II general transcription initiation factor activity"/>
    <property type="evidence" value="ECO:0007669"/>
    <property type="project" value="EnsemblFungi"/>
</dbReference>
<comment type="similarity">
    <text evidence="2">Belongs to the protein kinase superfamily. CMGC Ser/Thr protein kinase family. CDC2/CDKX subfamily.</text>
</comment>
<reference evidence="12" key="1">
    <citation type="submission" date="2011-03" db="EMBL/GenBank/DDBJ databases">
        <title>The genome sequence of Vavraia culicis strain floridensis.</title>
        <authorList>
            <consortium name="The Broad Institute Genome Sequencing Platform"/>
            <person name="Cuomo C."/>
            <person name="Becnel J."/>
            <person name="Sanscrainte N."/>
            <person name="Young S.K."/>
            <person name="Zeng Q."/>
            <person name="Gargeya S."/>
            <person name="Fitzgerald M."/>
            <person name="Haas B."/>
            <person name="Abouelleil A."/>
            <person name="Alvarado L."/>
            <person name="Arachchi H.M."/>
            <person name="Berlin A."/>
            <person name="Chapman S.B."/>
            <person name="Gearin G."/>
            <person name="Goldberg J."/>
            <person name="Griggs A."/>
            <person name="Gujja S."/>
            <person name="Hansen M."/>
            <person name="Heiman D."/>
            <person name="Howarth C."/>
            <person name="Larimer J."/>
            <person name="Lui A."/>
            <person name="MacDonald P.J.P."/>
            <person name="McCowen C."/>
            <person name="Montmayeur A."/>
            <person name="Murphy C."/>
            <person name="Neiman D."/>
            <person name="Pearson M."/>
            <person name="Priest M."/>
            <person name="Roberts A."/>
            <person name="Saif S."/>
            <person name="Shea T."/>
            <person name="Sisk P."/>
            <person name="Stolte C."/>
            <person name="Sykes S."/>
            <person name="Wortman J."/>
            <person name="Nusbaum C."/>
            <person name="Birren B."/>
        </authorList>
    </citation>
    <scope>NUCLEOTIDE SEQUENCE [LARGE SCALE GENOMIC DNA]</scope>
    <source>
        <strain evidence="12">floridensis</strain>
    </source>
</reference>
<organism evidence="11 12">
    <name type="scientific">Vavraia culicis (isolate floridensis)</name>
    <name type="common">Microsporidian parasite</name>
    <dbReference type="NCBI Taxonomy" id="948595"/>
    <lineage>
        <taxon>Eukaryota</taxon>
        <taxon>Fungi</taxon>
        <taxon>Fungi incertae sedis</taxon>
        <taxon>Microsporidia</taxon>
        <taxon>Pleistophoridae</taxon>
        <taxon>Vavraia</taxon>
    </lineage>
</organism>
<dbReference type="GeneID" id="19879226"/>
<dbReference type="GO" id="GO:0032968">
    <property type="term" value="P:positive regulation of transcription elongation by RNA polymerase II"/>
    <property type="evidence" value="ECO:0007669"/>
    <property type="project" value="EnsemblFungi"/>
</dbReference>
<dbReference type="GO" id="GO:0140836">
    <property type="term" value="F:RNA polymerase II CTD heptapeptide repeat S5 kinase activity"/>
    <property type="evidence" value="ECO:0007669"/>
    <property type="project" value="EnsemblFungi"/>
</dbReference>
<dbReference type="STRING" id="948595.L2GV27"/>
<dbReference type="GO" id="GO:0004693">
    <property type="term" value="F:cyclin-dependent protein serine/threonine kinase activity"/>
    <property type="evidence" value="ECO:0007669"/>
    <property type="project" value="EnsemblFungi"/>
</dbReference>
<dbReference type="Proteomes" id="UP000011081">
    <property type="component" value="Unassembled WGS sequence"/>
</dbReference>
<dbReference type="GO" id="GO:0005524">
    <property type="term" value="F:ATP binding"/>
    <property type="evidence" value="ECO:0007669"/>
    <property type="project" value="UniProtKB-KW"/>
</dbReference>
<dbReference type="GO" id="GO:0006370">
    <property type="term" value="P:7-methylguanosine mRNA capping"/>
    <property type="evidence" value="ECO:0007669"/>
    <property type="project" value="EnsemblFungi"/>
</dbReference>
<evidence type="ECO:0000259" key="10">
    <source>
        <dbReference type="PROSITE" id="PS50011"/>
    </source>
</evidence>
<dbReference type="Gene3D" id="1.10.510.10">
    <property type="entry name" value="Transferase(Phosphotransferase) domain 1"/>
    <property type="match status" value="1"/>
</dbReference>
<evidence type="ECO:0000256" key="6">
    <source>
        <dbReference type="ARBA" id="ARBA00022741"/>
    </source>
</evidence>
<name>L2GV27_VAVCU</name>
<dbReference type="GO" id="GO:0006360">
    <property type="term" value="P:transcription by RNA polymerase I"/>
    <property type="evidence" value="ECO:0007669"/>
    <property type="project" value="EnsemblFungi"/>
</dbReference>
<dbReference type="Gene3D" id="3.30.200.20">
    <property type="entry name" value="Phosphorylase Kinase, domain 1"/>
    <property type="match status" value="1"/>
</dbReference>
<evidence type="ECO:0000313" key="12">
    <source>
        <dbReference type="Proteomes" id="UP000011081"/>
    </source>
</evidence>
<dbReference type="PANTHER" id="PTHR24056">
    <property type="entry name" value="CELL DIVISION PROTEIN KINASE"/>
    <property type="match status" value="1"/>
</dbReference>
<dbReference type="SUPFAM" id="SSF56112">
    <property type="entry name" value="Protein kinase-like (PK-like)"/>
    <property type="match status" value="1"/>
</dbReference>
<proteinExistence type="inferred from homology"/>
<comment type="subcellular location">
    <subcellularLocation>
        <location evidence="1">Nucleus</location>
    </subcellularLocation>
</comment>
<dbReference type="GO" id="GO:0070985">
    <property type="term" value="C:transcription factor TFIIK complex"/>
    <property type="evidence" value="ECO:0007669"/>
    <property type="project" value="EnsemblFungi"/>
</dbReference>
<dbReference type="GO" id="GO:0005829">
    <property type="term" value="C:cytosol"/>
    <property type="evidence" value="ECO:0007669"/>
    <property type="project" value="EnsemblFungi"/>
</dbReference>
<dbReference type="EMBL" id="GL877423">
    <property type="protein sequence ID" value="ELA47158.1"/>
    <property type="molecule type" value="Genomic_DNA"/>
</dbReference>
<keyword evidence="12" id="KW-1185">Reference proteome</keyword>
<dbReference type="GO" id="GO:1905866">
    <property type="term" value="P:positive regulation of Atg1/ULK1 kinase complex assembly"/>
    <property type="evidence" value="ECO:0007669"/>
    <property type="project" value="EnsemblFungi"/>
</dbReference>
<dbReference type="GO" id="GO:0006367">
    <property type="term" value="P:transcription initiation at RNA polymerase II promoter"/>
    <property type="evidence" value="ECO:0007669"/>
    <property type="project" value="EnsemblFungi"/>
</dbReference>
<keyword evidence="6" id="KW-0547">Nucleotide-binding</keyword>
<dbReference type="AlphaFoldDB" id="L2GV27"/>
<dbReference type="GO" id="GO:0006995">
    <property type="term" value="P:cellular response to nitrogen starvation"/>
    <property type="evidence" value="ECO:0007669"/>
    <property type="project" value="EnsemblFungi"/>
</dbReference>
<protein>
    <recommendedName>
        <fullName evidence="3">[RNA-polymerase]-subunit kinase</fullName>
        <ecNumber evidence="3">2.7.11.23</ecNumber>
    </recommendedName>
</protein>
<dbReference type="EC" id="2.7.11.23" evidence="3"/>
<dbReference type="InterPro" id="IPR050108">
    <property type="entry name" value="CDK"/>
</dbReference>
<dbReference type="SMART" id="SM00220">
    <property type="entry name" value="S_TKc"/>
    <property type="match status" value="1"/>
</dbReference>
<evidence type="ECO:0000256" key="3">
    <source>
        <dbReference type="ARBA" id="ARBA00012409"/>
    </source>
</evidence>
<dbReference type="RefSeq" id="XP_008074365.1">
    <property type="nucleotide sequence ID" value="XM_008076174.1"/>
</dbReference>
<gene>
    <name evidence="11" type="ORF">VCUG_01347</name>
</gene>
<dbReference type="OMA" id="GIHHCHR"/>
<dbReference type="InParanoid" id="L2GV27"/>
<dbReference type="InterPro" id="IPR011009">
    <property type="entry name" value="Kinase-like_dom_sf"/>
</dbReference>
<keyword evidence="7 11" id="KW-0418">Kinase</keyword>
<dbReference type="GO" id="GO:0010508">
    <property type="term" value="P:positive regulation of autophagy"/>
    <property type="evidence" value="ECO:0007669"/>
    <property type="project" value="EnsemblFungi"/>
</dbReference>
<dbReference type="FunCoup" id="L2GV27">
    <property type="interactions" value="261"/>
</dbReference>
<evidence type="ECO:0000313" key="11">
    <source>
        <dbReference type="EMBL" id="ELA47158.1"/>
    </source>
</evidence>
<keyword evidence="5" id="KW-0808">Transferase</keyword>
<dbReference type="InterPro" id="IPR000719">
    <property type="entry name" value="Prot_kinase_dom"/>
</dbReference>
<dbReference type="GO" id="GO:0000785">
    <property type="term" value="C:chromatin"/>
    <property type="evidence" value="ECO:0007669"/>
    <property type="project" value="EnsemblFungi"/>
</dbReference>
<dbReference type="PROSITE" id="PS00108">
    <property type="entry name" value="PROTEIN_KINASE_ST"/>
    <property type="match status" value="1"/>
</dbReference>
<dbReference type="FunFam" id="1.10.510.10:FF:000624">
    <property type="entry name" value="Mitogen-activated protein kinase"/>
    <property type="match status" value="1"/>
</dbReference>
<dbReference type="InterPro" id="IPR008271">
    <property type="entry name" value="Ser/Thr_kinase_AS"/>
</dbReference>
<dbReference type="PROSITE" id="PS50011">
    <property type="entry name" value="PROTEIN_KINASE_DOM"/>
    <property type="match status" value="1"/>
</dbReference>
<keyword evidence="4" id="KW-0723">Serine/threonine-protein kinase</keyword>
<dbReference type="VEuPathDB" id="MicrosporidiaDB:VCUG_01347"/>
<dbReference type="GO" id="GO:0060261">
    <property type="term" value="P:positive regulation of transcription initiation by RNA polymerase II"/>
    <property type="evidence" value="ECO:0007669"/>
    <property type="project" value="EnsemblFungi"/>
</dbReference>
<keyword evidence="9" id="KW-0539">Nucleus</keyword>
<dbReference type="Pfam" id="PF00069">
    <property type="entry name" value="Pkinase"/>
    <property type="match status" value="1"/>
</dbReference>
<keyword evidence="8" id="KW-0067">ATP-binding</keyword>
<evidence type="ECO:0000256" key="8">
    <source>
        <dbReference type="ARBA" id="ARBA00022840"/>
    </source>
</evidence>
<feature type="domain" description="Protein kinase" evidence="10">
    <location>
        <begin position="40"/>
        <end position="332"/>
    </location>
</feature>